<dbReference type="InterPro" id="IPR016064">
    <property type="entry name" value="NAD/diacylglycerol_kinase_sf"/>
</dbReference>
<dbReference type="RefSeq" id="WP_183329125.1">
    <property type="nucleotide sequence ID" value="NZ_JACHHK010000009.1"/>
</dbReference>
<feature type="domain" description="DAGKc" evidence="9">
    <location>
        <begin position="1"/>
        <end position="131"/>
    </location>
</feature>
<dbReference type="GO" id="GO:0008654">
    <property type="term" value="P:phospholipid biosynthetic process"/>
    <property type="evidence" value="ECO:0007669"/>
    <property type="project" value="UniProtKB-KW"/>
</dbReference>
<reference evidence="10 11" key="1">
    <citation type="submission" date="2020-08" db="EMBL/GenBank/DDBJ databases">
        <title>Genomic Encyclopedia of Type Strains, Phase IV (KMG-IV): sequencing the most valuable type-strain genomes for metagenomic binning, comparative biology and taxonomic classification.</title>
        <authorList>
            <person name="Goeker M."/>
        </authorList>
    </citation>
    <scope>NUCLEOTIDE SEQUENCE [LARGE SCALE GENOMIC DNA]</scope>
    <source>
        <strain evidence="10 11">DSM 25799</strain>
    </source>
</reference>
<dbReference type="Proteomes" id="UP000539953">
    <property type="component" value="Unassembled WGS sequence"/>
</dbReference>
<evidence type="ECO:0000256" key="8">
    <source>
        <dbReference type="ARBA" id="ARBA00023264"/>
    </source>
</evidence>
<dbReference type="SUPFAM" id="SSF111331">
    <property type="entry name" value="NAD kinase/diacylglycerol kinase-like"/>
    <property type="match status" value="1"/>
</dbReference>
<dbReference type="PANTHER" id="PTHR12358:SF54">
    <property type="entry name" value="SPHINGOSINE KINASE RELATED PROTEIN"/>
    <property type="match status" value="1"/>
</dbReference>
<name>A0A7W8D0N6_9FIRM</name>
<dbReference type="NCBIfam" id="TIGR00147">
    <property type="entry name" value="YegS/Rv2252/BmrU family lipid kinase"/>
    <property type="match status" value="1"/>
</dbReference>
<dbReference type="PROSITE" id="PS50146">
    <property type="entry name" value="DAGK"/>
    <property type="match status" value="1"/>
</dbReference>
<gene>
    <name evidence="10" type="ORF">HNQ47_001876</name>
</gene>
<dbReference type="Gene3D" id="3.40.50.10330">
    <property type="entry name" value="Probable inorganic polyphosphate/atp-NAD kinase, domain 1"/>
    <property type="match status" value="1"/>
</dbReference>
<evidence type="ECO:0000313" key="10">
    <source>
        <dbReference type="EMBL" id="MBB5183829.1"/>
    </source>
</evidence>
<dbReference type="Pfam" id="PF19279">
    <property type="entry name" value="YegS_C"/>
    <property type="match status" value="1"/>
</dbReference>
<organism evidence="10 11">
    <name type="scientific">Catenisphaera adipataccumulans</name>
    <dbReference type="NCBI Taxonomy" id="700500"/>
    <lineage>
        <taxon>Bacteria</taxon>
        <taxon>Bacillati</taxon>
        <taxon>Bacillota</taxon>
        <taxon>Erysipelotrichia</taxon>
        <taxon>Erysipelotrichales</taxon>
        <taxon>Erysipelotrichaceae</taxon>
        <taxon>Catenisphaera</taxon>
    </lineage>
</organism>
<keyword evidence="7" id="KW-0443">Lipid metabolism</keyword>
<dbReference type="Gene3D" id="2.60.200.40">
    <property type="match status" value="1"/>
</dbReference>
<keyword evidence="7" id="KW-0444">Lipid biosynthesis</keyword>
<evidence type="ECO:0000256" key="1">
    <source>
        <dbReference type="ARBA" id="ARBA00001946"/>
    </source>
</evidence>
<comment type="cofactor">
    <cofactor evidence="1">
        <name>Mg(2+)</name>
        <dbReference type="ChEBI" id="CHEBI:18420"/>
    </cofactor>
</comment>
<proteinExistence type="inferred from homology"/>
<accession>A0A7W8D0N6</accession>
<dbReference type="InterPro" id="IPR045540">
    <property type="entry name" value="YegS/DAGK_C"/>
</dbReference>
<evidence type="ECO:0000256" key="2">
    <source>
        <dbReference type="ARBA" id="ARBA00005983"/>
    </source>
</evidence>
<dbReference type="InterPro" id="IPR050187">
    <property type="entry name" value="Lipid_Phosphate_FormReg"/>
</dbReference>
<keyword evidence="8" id="KW-1208">Phospholipid metabolism</keyword>
<comment type="similarity">
    <text evidence="2">Belongs to the diacylglycerol/lipid kinase family.</text>
</comment>
<evidence type="ECO:0000256" key="7">
    <source>
        <dbReference type="ARBA" id="ARBA00023209"/>
    </source>
</evidence>
<keyword evidence="7" id="KW-0594">Phospholipid biosynthesis</keyword>
<dbReference type="InterPro" id="IPR001206">
    <property type="entry name" value="Diacylglycerol_kinase_cat_dom"/>
</dbReference>
<sequence>MKEVFLINPHTDAKKLYALMEEIKKNFKGRQVIIEKTKAPKHAEYIAKKYALFENEPVHLYVCGGDGLLHETINGLIDARSEVHVSVLPLGTANDFVKTFRPWTTADFLNLANYKNPIAMDCDVMSVNGEYAINTVSFGFDVYVAQYANHMKSRLPVQGIIPYYTGMLQTLRRPLGQEYRMQIDDQRMPAAIYDFVVFCNGKYYGGGYQPCPDAMINDGVIDVCLISGLKKRDIVYFAKAYEKGEHISHTDRVTIKQAHIIHMDTNNETIYGNLDGEVRAFKNPTIELKSHAIHLWLPNVGE</sequence>
<evidence type="ECO:0000259" key="9">
    <source>
        <dbReference type="PROSITE" id="PS50146"/>
    </source>
</evidence>
<keyword evidence="5 10" id="KW-0418">Kinase</keyword>
<evidence type="ECO:0000256" key="3">
    <source>
        <dbReference type="ARBA" id="ARBA00022679"/>
    </source>
</evidence>
<evidence type="ECO:0000256" key="5">
    <source>
        <dbReference type="ARBA" id="ARBA00022777"/>
    </source>
</evidence>
<protein>
    <submittedName>
        <fullName evidence="10">YegS/Rv2252/BmrU family lipid kinase</fullName>
    </submittedName>
</protein>
<dbReference type="GO" id="GO:0005524">
    <property type="term" value="F:ATP binding"/>
    <property type="evidence" value="ECO:0007669"/>
    <property type="project" value="UniProtKB-KW"/>
</dbReference>
<keyword evidence="6" id="KW-0067">ATP-binding</keyword>
<dbReference type="GO" id="GO:0016301">
    <property type="term" value="F:kinase activity"/>
    <property type="evidence" value="ECO:0007669"/>
    <property type="project" value="UniProtKB-KW"/>
</dbReference>
<dbReference type="Pfam" id="PF00781">
    <property type="entry name" value="DAGK_cat"/>
    <property type="match status" value="1"/>
</dbReference>
<dbReference type="InterPro" id="IPR005218">
    <property type="entry name" value="Diacylglycerol/lipid_kinase"/>
</dbReference>
<dbReference type="AlphaFoldDB" id="A0A7W8D0N6"/>
<evidence type="ECO:0000256" key="4">
    <source>
        <dbReference type="ARBA" id="ARBA00022741"/>
    </source>
</evidence>
<dbReference type="PANTHER" id="PTHR12358">
    <property type="entry name" value="SPHINGOSINE KINASE"/>
    <property type="match status" value="1"/>
</dbReference>
<dbReference type="EMBL" id="JACHHK010000009">
    <property type="protein sequence ID" value="MBB5183829.1"/>
    <property type="molecule type" value="Genomic_DNA"/>
</dbReference>
<comment type="caution">
    <text evidence="10">The sequence shown here is derived from an EMBL/GenBank/DDBJ whole genome shotgun (WGS) entry which is preliminary data.</text>
</comment>
<keyword evidence="4" id="KW-0547">Nucleotide-binding</keyword>
<keyword evidence="11" id="KW-1185">Reference proteome</keyword>
<dbReference type="InterPro" id="IPR017438">
    <property type="entry name" value="ATP-NAD_kinase_N"/>
</dbReference>
<keyword evidence="3" id="KW-0808">Transferase</keyword>
<evidence type="ECO:0000313" key="11">
    <source>
        <dbReference type="Proteomes" id="UP000539953"/>
    </source>
</evidence>
<evidence type="ECO:0000256" key="6">
    <source>
        <dbReference type="ARBA" id="ARBA00022840"/>
    </source>
</evidence>